<dbReference type="PANTHER" id="PTHR30353">
    <property type="entry name" value="INNER MEMBRANE PROTEIN DEDA-RELATED"/>
    <property type="match status" value="1"/>
</dbReference>
<evidence type="ECO:0000313" key="9">
    <source>
        <dbReference type="EMBL" id="RCK69540.1"/>
    </source>
</evidence>
<evidence type="ECO:0000256" key="7">
    <source>
        <dbReference type="RuleBase" id="RU367016"/>
    </source>
</evidence>
<evidence type="ECO:0000256" key="5">
    <source>
        <dbReference type="ARBA" id="ARBA00022989"/>
    </source>
</evidence>
<evidence type="ECO:0000256" key="2">
    <source>
        <dbReference type="ARBA" id="ARBA00010792"/>
    </source>
</evidence>
<dbReference type="PANTHER" id="PTHR30353:SF0">
    <property type="entry name" value="TRANSMEMBRANE PROTEIN"/>
    <property type="match status" value="1"/>
</dbReference>
<dbReference type="AlphaFoldDB" id="A0A367YUR2"/>
<dbReference type="Pfam" id="PF09335">
    <property type="entry name" value="VTT_dom"/>
    <property type="match status" value="1"/>
</dbReference>
<evidence type="ECO:0000313" key="10">
    <source>
        <dbReference type="Proteomes" id="UP000252770"/>
    </source>
</evidence>
<evidence type="ECO:0000256" key="3">
    <source>
        <dbReference type="ARBA" id="ARBA00022475"/>
    </source>
</evidence>
<protein>
    <submittedName>
        <fullName evidence="9">DedA family protein</fullName>
    </submittedName>
</protein>
<keyword evidence="4 7" id="KW-0812">Transmembrane</keyword>
<evidence type="ECO:0000256" key="1">
    <source>
        <dbReference type="ARBA" id="ARBA00004651"/>
    </source>
</evidence>
<evidence type="ECO:0000256" key="4">
    <source>
        <dbReference type="ARBA" id="ARBA00022692"/>
    </source>
</evidence>
<evidence type="ECO:0000259" key="8">
    <source>
        <dbReference type="Pfam" id="PF09335"/>
    </source>
</evidence>
<name>A0A367YUR2_9ACTN</name>
<feature type="transmembrane region" description="Helical" evidence="7">
    <location>
        <begin position="160"/>
        <end position="181"/>
    </location>
</feature>
<comment type="caution">
    <text evidence="7">Lacks conserved residue(s) required for the propagation of feature annotation.</text>
</comment>
<dbReference type="InterPro" id="IPR032818">
    <property type="entry name" value="DedA-like"/>
</dbReference>
<feature type="transmembrane region" description="Helical" evidence="7">
    <location>
        <begin position="47"/>
        <end position="69"/>
    </location>
</feature>
<feature type="transmembrane region" description="Helical" evidence="7">
    <location>
        <begin position="129"/>
        <end position="154"/>
    </location>
</feature>
<evidence type="ECO:0000256" key="6">
    <source>
        <dbReference type="ARBA" id="ARBA00023136"/>
    </source>
</evidence>
<dbReference type="InterPro" id="IPR032816">
    <property type="entry name" value="VTT_dom"/>
</dbReference>
<accession>A0A367YUR2</accession>
<comment type="similarity">
    <text evidence="2 7">Belongs to the DedA family.</text>
</comment>
<dbReference type="EMBL" id="QOUI01000006">
    <property type="protein sequence ID" value="RCK69540.1"/>
    <property type="molecule type" value="Genomic_DNA"/>
</dbReference>
<sequence length="208" mass="21506">MLTLAGSPLVLLVVLALAALDGLLPPLPSESVVVALAAVSVSTGEPSLWPLMAVAALGAWVGDNLGYGVGRRWGPRFLRGPRRAALRERAARGLDRRGAAMIFTARYIPVGRVVVNLTAGSTGYPRGRFAAVSGAAALTWAVYSTLIGALAGHWFTDRPLNAVLVGVAGALVLGTVVDLLLGRRLRRLDEAGTPGQPVGVAHRPPGQG</sequence>
<keyword evidence="10" id="KW-1185">Reference proteome</keyword>
<keyword evidence="3 7" id="KW-1003">Cell membrane</keyword>
<comment type="caution">
    <text evidence="9">The sequence shown here is derived from an EMBL/GenBank/DDBJ whole genome shotgun (WGS) entry which is preliminary data.</text>
</comment>
<dbReference type="GO" id="GO:0005886">
    <property type="term" value="C:plasma membrane"/>
    <property type="evidence" value="ECO:0007669"/>
    <property type="project" value="UniProtKB-SubCell"/>
</dbReference>
<feature type="domain" description="VTT" evidence="8">
    <location>
        <begin position="27"/>
        <end position="149"/>
    </location>
</feature>
<comment type="subcellular location">
    <subcellularLocation>
        <location evidence="1 7">Cell membrane</location>
        <topology evidence="1 7">Multi-pass membrane protein</topology>
    </subcellularLocation>
</comment>
<gene>
    <name evidence="9" type="ORF">DT076_10585</name>
</gene>
<keyword evidence="5 7" id="KW-1133">Transmembrane helix</keyword>
<reference evidence="9 10" key="1">
    <citation type="submission" date="2018-07" db="EMBL/GenBank/DDBJ databases">
        <title>Desertimonas flava gen. nov. sp. nov.</title>
        <authorList>
            <person name="Liu S."/>
        </authorList>
    </citation>
    <scope>NUCLEOTIDE SEQUENCE [LARGE SCALE GENOMIC DNA]</scope>
    <source>
        <strain evidence="9 10">16Sb5-5</strain>
    </source>
</reference>
<keyword evidence="6 7" id="KW-0472">Membrane</keyword>
<proteinExistence type="inferred from homology"/>
<dbReference type="Proteomes" id="UP000252770">
    <property type="component" value="Unassembled WGS sequence"/>
</dbReference>
<organism evidence="9 10">
    <name type="scientific">Desertihabitans brevis</name>
    <dbReference type="NCBI Taxonomy" id="2268447"/>
    <lineage>
        <taxon>Bacteria</taxon>
        <taxon>Bacillati</taxon>
        <taxon>Actinomycetota</taxon>
        <taxon>Actinomycetes</taxon>
        <taxon>Propionibacteriales</taxon>
        <taxon>Propionibacteriaceae</taxon>
        <taxon>Desertihabitans</taxon>
    </lineage>
</organism>